<evidence type="ECO:0000256" key="6">
    <source>
        <dbReference type="RuleBase" id="RU363053"/>
    </source>
</evidence>
<dbReference type="Proteomes" id="UP000008743">
    <property type="component" value="Unassembled WGS sequence"/>
</dbReference>
<evidence type="ECO:0000256" key="2">
    <source>
        <dbReference type="ARBA" id="ARBA00006824"/>
    </source>
</evidence>
<dbReference type="RefSeq" id="XP_004344463.2">
    <property type="nucleotide sequence ID" value="XM_004344413.2"/>
</dbReference>
<evidence type="ECO:0000256" key="3">
    <source>
        <dbReference type="ARBA" id="ARBA00022692"/>
    </source>
</evidence>
<evidence type="ECO:0000313" key="9">
    <source>
        <dbReference type="Proteomes" id="UP000008743"/>
    </source>
</evidence>
<dbReference type="EMBL" id="KE346371">
    <property type="protein sequence ID" value="KJE96534.1"/>
    <property type="molecule type" value="Genomic_DNA"/>
</dbReference>
<dbReference type="AlphaFoldDB" id="A0A0D2X4R8"/>
<dbReference type="GO" id="GO:0005737">
    <property type="term" value="C:cytoplasm"/>
    <property type="evidence" value="ECO:0007669"/>
    <property type="project" value="TreeGrafter"/>
</dbReference>
<accession>A0A0D2X4R8</accession>
<keyword evidence="9" id="KW-1185">Reference proteome</keyword>
<evidence type="ECO:0000256" key="7">
    <source>
        <dbReference type="SAM" id="MobiDB-lite"/>
    </source>
</evidence>
<dbReference type="STRING" id="595528.A0A0D2X4R8"/>
<keyword evidence="5 6" id="KW-0472">Membrane</keyword>
<dbReference type="InterPro" id="IPR007248">
    <property type="entry name" value="Mpv17_PMP22"/>
</dbReference>
<keyword evidence="4 6" id="KW-1133">Transmembrane helix</keyword>
<comment type="similarity">
    <text evidence="2 6">Belongs to the peroxisomal membrane protein PXMP2/4 family.</text>
</comment>
<gene>
    <name evidence="8" type="ORF">CAOG_006842</name>
</gene>
<dbReference type="Pfam" id="PF04117">
    <property type="entry name" value="Mpv17_PMP22"/>
    <property type="match status" value="1"/>
</dbReference>
<feature type="compositionally biased region" description="Pro residues" evidence="7">
    <location>
        <begin position="58"/>
        <end position="69"/>
    </location>
</feature>
<evidence type="ECO:0000256" key="1">
    <source>
        <dbReference type="ARBA" id="ARBA00004141"/>
    </source>
</evidence>
<dbReference type="OrthoDB" id="10267969at2759"/>
<dbReference type="InParanoid" id="A0A0D2X4R8"/>
<reference evidence="9" key="1">
    <citation type="submission" date="2011-02" db="EMBL/GenBank/DDBJ databases">
        <title>The Genome Sequence of Capsaspora owczarzaki ATCC 30864.</title>
        <authorList>
            <person name="Russ C."/>
            <person name="Cuomo C."/>
            <person name="Burger G."/>
            <person name="Gray M.W."/>
            <person name="Holland P.W.H."/>
            <person name="King N."/>
            <person name="Lang F.B.F."/>
            <person name="Roger A.J."/>
            <person name="Ruiz-Trillo I."/>
            <person name="Young S.K."/>
            <person name="Zeng Q."/>
            <person name="Gargeya S."/>
            <person name="Alvarado L."/>
            <person name="Berlin A."/>
            <person name="Chapman S.B."/>
            <person name="Chen Z."/>
            <person name="Freedman E."/>
            <person name="Gellesch M."/>
            <person name="Goldberg J."/>
            <person name="Griggs A."/>
            <person name="Gujja S."/>
            <person name="Heilman E."/>
            <person name="Heiman D."/>
            <person name="Howarth C."/>
            <person name="Mehta T."/>
            <person name="Neiman D."/>
            <person name="Pearson M."/>
            <person name="Roberts A."/>
            <person name="Saif S."/>
            <person name="Shea T."/>
            <person name="Shenoy N."/>
            <person name="Sisk P."/>
            <person name="Stolte C."/>
            <person name="Sykes S."/>
            <person name="White J."/>
            <person name="Yandava C."/>
            <person name="Haas B."/>
            <person name="Nusbaum C."/>
            <person name="Birren B."/>
        </authorList>
    </citation>
    <scope>NUCLEOTIDE SEQUENCE</scope>
    <source>
        <strain evidence="9">ATCC 30864</strain>
    </source>
</reference>
<evidence type="ECO:0000256" key="4">
    <source>
        <dbReference type="ARBA" id="ARBA00022989"/>
    </source>
</evidence>
<feature type="transmembrane region" description="Helical" evidence="6">
    <location>
        <begin position="108"/>
        <end position="127"/>
    </location>
</feature>
<feature type="transmembrane region" description="Helical" evidence="6">
    <location>
        <begin position="213"/>
        <end position="230"/>
    </location>
</feature>
<proteinExistence type="inferred from homology"/>
<name>A0A0D2X4R8_CAPO3</name>
<evidence type="ECO:0000313" key="8">
    <source>
        <dbReference type="EMBL" id="KJE96534.1"/>
    </source>
</evidence>
<keyword evidence="3 6" id="KW-0812">Transmembrane</keyword>
<organism evidence="8 9">
    <name type="scientific">Capsaspora owczarzaki (strain ATCC 30864)</name>
    <dbReference type="NCBI Taxonomy" id="595528"/>
    <lineage>
        <taxon>Eukaryota</taxon>
        <taxon>Filasterea</taxon>
        <taxon>Capsaspora</taxon>
    </lineage>
</organism>
<evidence type="ECO:0000256" key="5">
    <source>
        <dbReference type="ARBA" id="ARBA00023136"/>
    </source>
</evidence>
<sequence length="255" mass="26993">MAFLRASLASCSLMAIGDTGIQLAQIYLQSSGSTTAPDSAASAEAKDRPRGQPAATAVPPPPPHPPLSTPPYVVALGSTGLELPPRILAELPPSLAGLLPDGFDGARTLRFATLGAVLHGPFFFYGFRQLDRIYGPAKTLAVAAKKAATGHLTLFPVFVTTFFTGMCMLERRSPESIEHKMSEVVPRTLMLGTLFWPAANMINFTLVPLKYRFVALNMFGIFWNSVLSVINSSAAAPLSVHAAAEASALVNTPVA</sequence>
<feature type="region of interest" description="Disordered" evidence="7">
    <location>
        <begin position="35"/>
        <end position="69"/>
    </location>
</feature>
<feature type="transmembrane region" description="Helical" evidence="6">
    <location>
        <begin position="189"/>
        <end position="207"/>
    </location>
</feature>
<dbReference type="eggNOG" id="KOG1944">
    <property type="taxonomic scope" value="Eukaryota"/>
</dbReference>
<dbReference type="PhylomeDB" id="A0A0D2X4R8"/>
<dbReference type="PANTHER" id="PTHR11266">
    <property type="entry name" value="PEROXISOMAL MEMBRANE PROTEIN 2, PXMP2 MPV17"/>
    <property type="match status" value="1"/>
</dbReference>
<dbReference type="GO" id="GO:0016020">
    <property type="term" value="C:membrane"/>
    <property type="evidence" value="ECO:0007669"/>
    <property type="project" value="UniProtKB-SubCell"/>
</dbReference>
<protein>
    <submittedName>
        <fullName evidence="8">Uncharacterized protein</fullName>
    </submittedName>
</protein>
<feature type="transmembrane region" description="Helical" evidence="6">
    <location>
        <begin position="147"/>
        <end position="169"/>
    </location>
</feature>
<dbReference type="PANTHER" id="PTHR11266:SF116">
    <property type="entry name" value="MPV17-LIKE PROTEIN"/>
    <property type="match status" value="1"/>
</dbReference>
<comment type="subcellular location">
    <subcellularLocation>
        <location evidence="1">Membrane</location>
        <topology evidence="1">Multi-pass membrane protein</topology>
    </subcellularLocation>
</comment>